<dbReference type="AlphaFoldDB" id="A0A378INQ5"/>
<evidence type="ECO:0000313" key="1">
    <source>
        <dbReference type="EMBL" id="KTC92350.1"/>
    </source>
</evidence>
<sequence>MRLKFDGFFKTKTNSPCSVIPKIHTGSIQANQGGCFDESSIKVTLPHVTLNDKKLSELIEKEHTYTFKL</sequence>
<dbReference type="RefSeq" id="WP_058464310.1">
    <property type="nucleotide sequence ID" value="NZ_CAAAHQ010000012.1"/>
</dbReference>
<name>A0A378INQ5_9GAMM</name>
<evidence type="ECO:0000313" key="4">
    <source>
        <dbReference type="Proteomes" id="UP000255316"/>
    </source>
</evidence>
<organism evidence="2 4">
    <name type="scientific">Legionella cincinnatiensis</name>
    <dbReference type="NCBI Taxonomy" id="28085"/>
    <lineage>
        <taxon>Bacteria</taxon>
        <taxon>Pseudomonadati</taxon>
        <taxon>Pseudomonadota</taxon>
        <taxon>Gammaproteobacteria</taxon>
        <taxon>Legionellales</taxon>
        <taxon>Legionellaceae</taxon>
        <taxon>Legionella</taxon>
    </lineage>
</organism>
<dbReference type="OrthoDB" id="5652977at2"/>
<keyword evidence="3" id="KW-1185">Reference proteome</keyword>
<dbReference type="Proteomes" id="UP000054854">
    <property type="component" value="Unassembled WGS sequence"/>
</dbReference>
<accession>A0A378INQ5</accession>
<proteinExistence type="predicted"/>
<reference evidence="2 4" key="2">
    <citation type="submission" date="2018-06" db="EMBL/GenBank/DDBJ databases">
        <authorList>
            <consortium name="Pathogen Informatics"/>
            <person name="Doyle S."/>
        </authorList>
    </citation>
    <scope>NUCLEOTIDE SEQUENCE [LARGE SCALE GENOMIC DNA]</scope>
    <source>
        <strain evidence="2 4">NCTC12438</strain>
    </source>
</reference>
<evidence type="ECO:0000313" key="3">
    <source>
        <dbReference type="Proteomes" id="UP000054854"/>
    </source>
</evidence>
<evidence type="ECO:0000313" key="2">
    <source>
        <dbReference type="EMBL" id="STX36769.1"/>
    </source>
</evidence>
<protein>
    <submittedName>
        <fullName evidence="2">Uncharacterized protein</fullName>
    </submittedName>
</protein>
<dbReference type="EMBL" id="UGNX01000001">
    <property type="protein sequence ID" value="STX36769.1"/>
    <property type="molecule type" value="Genomic_DNA"/>
</dbReference>
<dbReference type="EMBL" id="LNXX01000007">
    <property type="protein sequence ID" value="KTC92350.1"/>
    <property type="molecule type" value="Genomic_DNA"/>
</dbReference>
<reference evidence="1 3" key="1">
    <citation type="submission" date="2015-11" db="EMBL/GenBank/DDBJ databases">
        <title>Genomic analysis of 38 Legionella species identifies large and diverse effector repertoires.</title>
        <authorList>
            <person name="Burstein D."/>
            <person name="Amaro F."/>
            <person name="Zusman T."/>
            <person name="Lifshitz Z."/>
            <person name="Cohen O."/>
            <person name="Gilbert J.A."/>
            <person name="Pupko T."/>
            <person name="Shuman H.A."/>
            <person name="Segal G."/>
        </authorList>
    </citation>
    <scope>NUCLEOTIDE SEQUENCE [LARGE SCALE GENOMIC DNA]</scope>
    <source>
        <strain evidence="1 3">CDC#72-OH-14</strain>
    </source>
</reference>
<gene>
    <name evidence="1" type="ORF">Lcin_1129</name>
    <name evidence="2" type="ORF">NCTC12438_03406</name>
</gene>
<dbReference type="Proteomes" id="UP000255316">
    <property type="component" value="Unassembled WGS sequence"/>
</dbReference>